<proteinExistence type="predicted"/>
<dbReference type="EMBL" id="BRPK01000005">
    <property type="protein sequence ID" value="GLB38260.1"/>
    <property type="molecule type" value="Genomic_DNA"/>
</dbReference>
<feature type="transmembrane region" description="Helical" evidence="1">
    <location>
        <begin position="49"/>
        <end position="71"/>
    </location>
</feature>
<dbReference type="OrthoDB" id="3349377at2759"/>
<sequence>MLALRRWTSHRCATFFNWQNAGAVAQVLLTHIILQLRLYAMYGSTRKMLFFFLSLTASEVIVMGVMGVLGLQDPKRVLTNEPSKVIFICANGEPQNGHRWVAYFYTVVISVEGGLLWLALRKAWMYRPAAGGFTLMQKLTRDSAVYFFIIFSVYLANLIIWVQNRIILNELGVPFAFALSSIFANRLLIGCNCRCPFYDRGIRG</sequence>
<keyword evidence="1" id="KW-0472">Membrane</keyword>
<accession>A0A9P3UNU3</accession>
<comment type="caution">
    <text evidence="2">The sequence shown here is derived from an EMBL/GenBank/DDBJ whole genome shotgun (WGS) entry which is preliminary data.</text>
</comment>
<gene>
    <name evidence="2" type="ORF">LshimejAT787_0501250</name>
</gene>
<evidence type="ECO:0000256" key="1">
    <source>
        <dbReference type="SAM" id="Phobius"/>
    </source>
</evidence>
<dbReference type="AlphaFoldDB" id="A0A9P3UNU3"/>
<evidence type="ECO:0000313" key="3">
    <source>
        <dbReference type="Proteomes" id="UP001063166"/>
    </source>
</evidence>
<reference evidence="2" key="1">
    <citation type="submission" date="2022-07" db="EMBL/GenBank/DDBJ databases">
        <title>The genome of Lyophyllum shimeji provides insight into the initial evolution of ectomycorrhizal fungal genome.</title>
        <authorList>
            <person name="Kobayashi Y."/>
            <person name="Shibata T."/>
            <person name="Hirakawa H."/>
            <person name="Shigenobu S."/>
            <person name="Nishiyama T."/>
            <person name="Yamada A."/>
            <person name="Hasebe M."/>
            <person name="Kawaguchi M."/>
        </authorList>
    </citation>
    <scope>NUCLEOTIDE SEQUENCE</scope>
    <source>
        <strain evidence="2">AT787</strain>
    </source>
</reference>
<feature type="transmembrane region" description="Helical" evidence="1">
    <location>
        <begin position="144"/>
        <end position="163"/>
    </location>
</feature>
<evidence type="ECO:0000313" key="2">
    <source>
        <dbReference type="EMBL" id="GLB38260.1"/>
    </source>
</evidence>
<feature type="transmembrane region" description="Helical" evidence="1">
    <location>
        <begin position="100"/>
        <end position="120"/>
    </location>
</feature>
<feature type="transmembrane region" description="Helical" evidence="1">
    <location>
        <begin position="175"/>
        <end position="193"/>
    </location>
</feature>
<name>A0A9P3UNU3_LYOSH</name>
<keyword evidence="1" id="KW-0812">Transmembrane</keyword>
<keyword evidence="3" id="KW-1185">Reference proteome</keyword>
<organism evidence="2 3">
    <name type="scientific">Lyophyllum shimeji</name>
    <name type="common">Hon-shimeji</name>
    <name type="synonym">Tricholoma shimeji</name>
    <dbReference type="NCBI Taxonomy" id="47721"/>
    <lineage>
        <taxon>Eukaryota</taxon>
        <taxon>Fungi</taxon>
        <taxon>Dikarya</taxon>
        <taxon>Basidiomycota</taxon>
        <taxon>Agaricomycotina</taxon>
        <taxon>Agaricomycetes</taxon>
        <taxon>Agaricomycetidae</taxon>
        <taxon>Agaricales</taxon>
        <taxon>Tricholomatineae</taxon>
        <taxon>Lyophyllaceae</taxon>
        <taxon>Lyophyllum</taxon>
    </lineage>
</organism>
<dbReference type="Proteomes" id="UP001063166">
    <property type="component" value="Unassembled WGS sequence"/>
</dbReference>
<keyword evidence="1" id="KW-1133">Transmembrane helix</keyword>
<protein>
    <submittedName>
        <fullName evidence="2">Uncharacterized protein</fullName>
    </submittedName>
</protein>